<comment type="catalytic activity">
    <reaction evidence="1">
        <text>D-ribulose 5-phosphate + formaldehyde = D-arabino-hex-3-ulose 6-phosphate</text>
        <dbReference type="Rhea" id="RHEA:25201"/>
        <dbReference type="ChEBI" id="CHEBI:16842"/>
        <dbReference type="ChEBI" id="CHEBI:58121"/>
        <dbReference type="ChEBI" id="CHEBI:58542"/>
        <dbReference type="EC" id="4.1.2.43"/>
    </reaction>
</comment>
<keyword evidence="5" id="KW-0456">Lyase</keyword>
<dbReference type="SUPFAM" id="SSF51366">
    <property type="entry name" value="Ribulose-phoshate binding barrel"/>
    <property type="match status" value="1"/>
</dbReference>
<dbReference type="Pfam" id="PF00215">
    <property type="entry name" value="OMPdecase"/>
    <property type="match status" value="1"/>
</dbReference>
<evidence type="ECO:0000256" key="2">
    <source>
        <dbReference type="ARBA" id="ARBA00005014"/>
    </source>
</evidence>
<dbReference type="EMBL" id="BAND01000057">
    <property type="protein sequence ID" value="GAJ29258.1"/>
    <property type="molecule type" value="Genomic_DNA"/>
</dbReference>
<dbReference type="InterPro" id="IPR013785">
    <property type="entry name" value="Aldolase_TIM"/>
</dbReference>
<evidence type="ECO:0000256" key="3">
    <source>
        <dbReference type="ARBA" id="ARBA00006350"/>
    </source>
</evidence>
<protein>
    <recommendedName>
        <fullName evidence="4">3-hexulose-6-phosphate synthase</fullName>
        <ecNumber evidence="4">4.1.2.43</ecNumber>
    </recommendedName>
</protein>
<dbReference type="FunFam" id="3.20.20.70:FF:000022">
    <property type="entry name" value="3-keto-L-gulonate-6-phosphate decarboxylase UlaD"/>
    <property type="match status" value="1"/>
</dbReference>
<evidence type="ECO:0000313" key="8">
    <source>
        <dbReference type="EMBL" id="GAJ29258.1"/>
    </source>
</evidence>
<name>A0A023D527_ACIMT</name>
<dbReference type="InterPro" id="IPR011060">
    <property type="entry name" value="RibuloseP-bd_barrel"/>
</dbReference>
<dbReference type="OrthoDB" id="7943715at2"/>
<evidence type="ECO:0000256" key="1">
    <source>
        <dbReference type="ARBA" id="ARBA00000718"/>
    </source>
</evidence>
<organism evidence="8 9">
    <name type="scientific">Acidomonas methanolica NBRC 104435</name>
    <dbReference type="NCBI Taxonomy" id="1231351"/>
    <lineage>
        <taxon>Bacteria</taxon>
        <taxon>Pseudomonadati</taxon>
        <taxon>Pseudomonadota</taxon>
        <taxon>Alphaproteobacteria</taxon>
        <taxon>Acetobacterales</taxon>
        <taxon>Acetobacteraceae</taxon>
        <taxon>Acidomonas</taxon>
    </lineage>
</organism>
<keyword evidence="9" id="KW-1185">Reference proteome</keyword>
<evidence type="ECO:0000313" key="9">
    <source>
        <dbReference type="Proteomes" id="UP000019760"/>
    </source>
</evidence>
<comment type="caution">
    <text evidence="8">The sequence shown here is derived from an EMBL/GenBank/DDBJ whole genome shotgun (WGS) entry which is preliminary data.</text>
</comment>
<dbReference type="AlphaFoldDB" id="A0A023D527"/>
<proteinExistence type="inferred from homology"/>
<dbReference type="GO" id="GO:0004590">
    <property type="term" value="F:orotidine-5'-phosphate decarboxylase activity"/>
    <property type="evidence" value="ECO:0007669"/>
    <property type="project" value="InterPro"/>
</dbReference>
<sequence>MKLQTALDLLSTADALKLLIGVAPYVDIIEIGTPLIKIDGLSAVRNVKAAHPDKELFADLKTMDAGELEAKLAFEAGADSVGILGVANDATIAGAVKAARAFGRQVVVDLIGVPAPHRLARIREMAALGVNRVEVHAGLDEQAIPGYNVVDLLKTVEGAELPLAVAGGVNLSSIGNVKNAGASVAVVGSGIYGAPDPAAAARALKEAIG</sequence>
<dbReference type="SMART" id="SM00934">
    <property type="entry name" value="OMPdecase"/>
    <property type="match status" value="1"/>
</dbReference>
<reference evidence="9" key="1">
    <citation type="journal article" date="2014" name="FEMS Microbiol. Lett.">
        <title>Draft Genomic DNA Sequence of the Facultatively Methylotrophic Bacterium Acidomonas methanolica type strain MB58.</title>
        <authorList>
            <person name="Higashiura N."/>
            <person name="Hadano H."/>
            <person name="Hirakawa H."/>
            <person name="Matsutani M."/>
            <person name="Takabe S."/>
            <person name="Matsushita K."/>
            <person name="Azuma Y."/>
        </authorList>
    </citation>
    <scope>NUCLEOTIDE SEQUENCE [LARGE SCALE GENOMIC DNA]</scope>
    <source>
        <strain evidence="9">MB58</strain>
    </source>
</reference>
<evidence type="ECO:0000256" key="6">
    <source>
        <dbReference type="ARBA" id="ARBA00023277"/>
    </source>
</evidence>
<evidence type="ECO:0000256" key="4">
    <source>
        <dbReference type="ARBA" id="ARBA00012890"/>
    </source>
</evidence>
<dbReference type="CDD" id="cd04726">
    <property type="entry name" value="KGPDC_HPS"/>
    <property type="match status" value="1"/>
</dbReference>
<dbReference type="InterPro" id="IPR041710">
    <property type="entry name" value="HPS/KGPDC"/>
</dbReference>
<accession>A0A023D527</accession>
<dbReference type="PANTHER" id="PTHR35039">
    <property type="entry name" value="3-KETO-L-GULONATE-6-PHOSPHATE DECARBOXYLASE SGBH-RELATED"/>
    <property type="match status" value="1"/>
</dbReference>
<dbReference type="GO" id="GO:0033982">
    <property type="term" value="F:3-dehydro-L-gulonate-6-phosphate decarboxylase activity"/>
    <property type="evidence" value="ECO:0007669"/>
    <property type="project" value="TreeGrafter"/>
</dbReference>
<gene>
    <name evidence="8" type="ORF">Amme_057_015</name>
</gene>
<feature type="domain" description="Orotidine 5'-phosphate decarboxylase" evidence="7">
    <location>
        <begin position="2"/>
        <end position="204"/>
    </location>
</feature>
<reference evidence="8 9" key="2">
    <citation type="journal article" date="2014" name="FEMS Microbiol. Lett.">
        <title>Draft genomic DNA sequence of the facultatively methylotrophic bacterium Acidomonas methanolica type strain MB58.</title>
        <authorList>
            <person name="Higashiura N."/>
            <person name="Hadano H."/>
            <person name="Hirakawa H."/>
            <person name="Matsutani M."/>
            <person name="Takabe S."/>
            <person name="Matsushita K."/>
            <person name="Azuma Y."/>
        </authorList>
    </citation>
    <scope>NUCLEOTIDE SEQUENCE [LARGE SCALE GENOMIC DNA]</scope>
    <source>
        <strain evidence="8 9">MB58</strain>
    </source>
</reference>
<evidence type="ECO:0000256" key="5">
    <source>
        <dbReference type="ARBA" id="ARBA00023239"/>
    </source>
</evidence>
<dbReference type="PANTHER" id="PTHR35039:SF3">
    <property type="entry name" value="3-KETO-L-GULONATE-6-PHOSPHATE DECARBOXYLASE SGBH-RELATED"/>
    <property type="match status" value="1"/>
</dbReference>
<dbReference type="RefSeq" id="WP_042058890.1">
    <property type="nucleotide sequence ID" value="NZ_BAND01000057.1"/>
</dbReference>
<dbReference type="GO" id="GO:0006207">
    <property type="term" value="P:'de novo' pyrimidine nucleobase biosynthetic process"/>
    <property type="evidence" value="ECO:0007669"/>
    <property type="project" value="InterPro"/>
</dbReference>
<comment type="pathway">
    <text evidence="2">One-carbon metabolism; formaldehyde assimilation via RuMP pathway; D-fructose 6-phosphate from D-ribulose 5-phosphate and formaldehyde: step 1/2.</text>
</comment>
<dbReference type="InterPro" id="IPR001754">
    <property type="entry name" value="OMPdeCOase_dom"/>
</dbReference>
<comment type="similarity">
    <text evidence="3">Belongs to the HPS/KGPDC family. HPS subfamily.</text>
</comment>
<keyword evidence="6" id="KW-0119">Carbohydrate metabolism</keyword>
<dbReference type="Proteomes" id="UP000019760">
    <property type="component" value="Unassembled WGS sequence"/>
</dbReference>
<dbReference type="InterPro" id="IPR017553">
    <property type="entry name" value="3-hexulose-6-phosphate_synth"/>
</dbReference>
<dbReference type="EC" id="4.1.2.43" evidence="4"/>
<dbReference type="GO" id="GO:0043801">
    <property type="term" value="F:hexulose-6-phosphate synthase activity"/>
    <property type="evidence" value="ECO:0007669"/>
    <property type="project" value="UniProtKB-EC"/>
</dbReference>
<dbReference type="GO" id="GO:0019854">
    <property type="term" value="P:L-ascorbic acid catabolic process"/>
    <property type="evidence" value="ECO:0007669"/>
    <property type="project" value="TreeGrafter"/>
</dbReference>
<dbReference type="Gene3D" id="3.20.20.70">
    <property type="entry name" value="Aldolase class I"/>
    <property type="match status" value="1"/>
</dbReference>
<dbReference type="NCBIfam" id="TIGR03128">
    <property type="entry name" value="RuMP_HxlA"/>
    <property type="match status" value="1"/>
</dbReference>
<evidence type="ECO:0000259" key="7">
    <source>
        <dbReference type="SMART" id="SM00934"/>
    </source>
</evidence>